<sequence>MIAQMCEKMAKVQKNTNGCIDCTSENTHLFDSAFKTLTQINQQLTAWSVSRNSNHGVGGGGGGVNGLSTGLVSNPIFAEDIGTIGGISTLSQTTSVATDARRAYLEDASKDKEQTNEGERAVAKWLVEGFLADDNASYLGLSAANVDDREISVSESDVSDNRDVPMVGKKKEGITIFFFFF</sequence>
<comment type="caution">
    <text evidence="1">The sequence shown here is derived from an EMBL/GenBank/DDBJ whole genome shotgun (WGS) entry which is preliminary data.</text>
</comment>
<evidence type="ECO:0000313" key="2">
    <source>
        <dbReference type="Proteomes" id="UP000023152"/>
    </source>
</evidence>
<name>X6LWJ8_RETFI</name>
<reference evidence="1 2" key="1">
    <citation type="journal article" date="2013" name="Curr. Biol.">
        <title>The Genome of the Foraminiferan Reticulomyxa filosa.</title>
        <authorList>
            <person name="Glockner G."/>
            <person name="Hulsmann N."/>
            <person name="Schleicher M."/>
            <person name="Noegel A.A."/>
            <person name="Eichinger L."/>
            <person name="Gallinger C."/>
            <person name="Pawlowski J."/>
            <person name="Sierra R."/>
            <person name="Euteneuer U."/>
            <person name="Pillet L."/>
            <person name="Moustafa A."/>
            <person name="Platzer M."/>
            <person name="Groth M."/>
            <person name="Szafranski K."/>
            <person name="Schliwa M."/>
        </authorList>
    </citation>
    <scope>NUCLEOTIDE SEQUENCE [LARGE SCALE GENOMIC DNA]</scope>
</reference>
<proteinExistence type="predicted"/>
<protein>
    <submittedName>
        <fullName evidence="1">Uncharacterized protein</fullName>
    </submittedName>
</protein>
<keyword evidence="2" id="KW-1185">Reference proteome</keyword>
<dbReference type="EMBL" id="ASPP01027252">
    <property type="protein sequence ID" value="ETO06303.1"/>
    <property type="molecule type" value="Genomic_DNA"/>
</dbReference>
<accession>X6LWJ8</accession>
<gene>
    <name evidence="1" type="ORF">RFI_31092</name>
</gene>
<evidence type="ECO:0000313" key="1">
    <source>
        <dbReference type="EMBL" id="ETO06303.1"/>
    </source>
</evidence>
<dbReference type="Proteomes" id="UP000023152">
    <property type="component" value="Unassembled WGS sequence"/>
</dbReference>
<dbReference type="AlphaFoldDB" id="X6LWJ8"/>
<organism evidence="1 2">
    <name type="scientific">Reticulomyxa filosa</name>
    <dbReference type="NCBI Taxonomy" id="46433"/>
    <lineage>
        <taxon>Eukaryota</taxon>
        <taxon>Sar</taxon>
        <taxon>Rhizaria</taxon>
        <taxon>Retaria</taxon>
        <taxon>Foraminifera</taxon>
        <taxon>Monothalamids</taxon>
        <taxon>Reticulomyxidae</taxon>
        <taxon>Reticulomyxa</taxon>
    </lineage>
</organism>